<accession>A0A5B8SN10</accession>
<dbReference type="Gene3D" id="1.10.287.1040">
    <property type="entry name" value="Exonuclease VII, small subunit"/>
    <property type="match status" value="1"/>
</dbReference>
<keyword evidence="9" id="KW-1185">Reference proteome</keyword>
<evidence type="ECO:0000256" key="7">
    <source>
        <dbReference type="SAM" id="MobiDB-lite"/>
    </source>
</evidence>
<organism evidence="8 9">
    <name type="scientific">Pistricoccus aurantiacus</name>
    <dbReference type="NCBI Taxonomy" id="1883414"/>
    <lineage>
        <taxon>Bacteria</taxon>
        <taxon>Pseudomonadati</taxon>
        <taxon>Pseudomonadota</taxon>
        <taxon>Gammaproteobacteria</taxon>
        <taxon>Oceanospirillales</taxon>
        <taxon>Halomonadaceae</taxon>
        <taxon>Pistricoccus</taxon>
    </lineage>
</organism>
<keyword evidence="3 6" id="KW-0540">Nuclease</keyword>
<dbReference type="GO" id="GO:0008855">
    <property type="term" value="F:exodeoxyribonuclease VII activity"/>
    <property type="evidence" value="ECO:0007669"/>
    <property type="project" value="UniProtKB-UniRule"/>
</dbReference>
<evidence type="ECO:0000256" key="6">
    <source>
        <dbReference type="HAMAP-Rule" id="MF_00337"/>
    </source>
</evidence>
<comment type="catalytic activity">
    <reaction evidence="6">
        <text>Exonucleolytic cleavage in either 5'- to 3'- or 3'- to 5'-direction to yield nucleoside 5'-phosphates.</text>
        <dbReference type="EC" id="3.1.11.6"/>
    </reaction>
</comment>
<dbReference type="GO" id="GO:0005829">
    <property type="term" value="C:cytosol"/>
    <property type="evidence" value="ECO:0007669"/>
    <property type="project" value="TreeGrafter"/>
</dbReference>
<dbReference type="NCBIfam" id="TIGR01280">
    <property type="entry name" value="xseB"/>
    <property type="match status" value="1"/>
</dbReference>
<evidence type="ECO:0000256" key="1">
    <source>
        <dbReference type="ARBA" id="ARBA00009998"/>
    </source>
</evidence>
<dbReference type="InterPro" id="IPR037004">
    <property type="entry name" value="Exonuc_VII_ssu_sf"/>
</dbReference>
<dbReference type="GO" id="GO:0009318">
    <property type="term" value="C:exodeoxyribonuclease VII complex"/>
    <property type="evidence" value="ECO:0007669"/>
    <property type="project" value="UniProtKB-UniRule"/>
</dbReference>
<comment type="subunit">
    <text evidence="6">Heterooligomer composed of large and small subunits.</text>
</comment>
<protein>
    <recommendedName>
        <fullName evidence="6">Exodeoxyribonuclease 7 small subunit</fullName>
        <ecNumber evidence="6">3.1.11.6</ecNumber>
    </recommendedName>
    <alternativeName>
        <fullName evidence="6">Exodeoxyribonuclease VII small subunit</fullName>
        <shortName evidence="6">Exonuclease VII small subunit</shortName>
    </alternativeName>
</protein>
<comment type="similarity">
    <text evidence="1 6">Belongs to the XseB family.</text>
</comment>
<feature type="region of interest" description="Disordered" evidence="7">
    <location>
        <begin position="1"/>
        <end position="34"/>
    </location>
</feature>
<keyword evidence="5 6" id="KW-0269">Exonuclease</keyword>
<reference evidence="8 9" key="1">
    <citation type="submission" date="2019-06" db="EMBL/GenBank/DDBJ databases">
        <title>Genome analyses of bacteria isolated from kimchi.</title>
        <authorList>
            <person name="Lee S."/>
            <person name="Ahn S."/>
            <person name="Roh S."/>
        </authorList>
    </citation>
    <scope>NUCLEOTIDE SEQUENCE [LARGE SCALE GENOMIC DNA]</scope>
    <source>
        <strain evidence="8 9">CBA4606</strain>
    </source>
</reference>
<evidence type="ECO:0000256" key="4">
    <source>
        <dbReference type="ARBA" id="ARBA00022801"/>
    </source>
</evidence>
<evidence type="ECO:0000256" key="2">
    <source>
        <dbReference type="ARBA" id="ARBA00022490"/>
    </source>
</evidence>
<proteinExistence type="inferred from homology"/>
<comment type="function">
    <text evidence="6">Bidirectionally degrades single-stranded DNA into large acid-insoluble oligonucleotides, which are then degraded further into small acid-soluble oligonucleotides.</text>
</comment>
<dbReference type="KEGG" id="paur:FGL86_04670"/>
<dbReference type="HAMAP" id="MF_00337">
    <property type="entry name" value="Exonuc_7_S"/>
    <property type="match status" value="1"/>
</dbReference>
<feature type="compositionally biased region" description="Basic and acidic residues" evidence="7">
    <location>
        <begin position="1"/>
        <end position="11"/>
    </location>
</feature>
<sequence>MVEKDSGDKDAAAAVDTRTPRGAGGEGGVEDTPEDFAATLRRLETLVERLESGELSLEASLDAFEQGVRLTRDAQRRLDEAELQVRTLTERADGQLMDKPFSYEEPGR</sequence>
<dbReference type="GO" id="GO:0006308">
    <property type="term" value="P:DNA catabolic process"/>
    <property type="evidence" value="ECO:0007669"/>
    <property type="project" value="UniProtKB-UniRule"/>
</dbReference>
<comment type="subcellular location">
    <subcellularLocation>
        <location evidence="6">Cytoplasm</location>
    </subcellularLocation>
</comment>
<dbReference type="EC" id="3.1.11.6" evidence="6"/>
<dbReference type="InterPro" id="IPR003761">
    <property type="entry name" value="Exonuc_VII_S"/>
</dbReference>
<keyword evidence="2 6" id="KW-0963">Cytoplasm</keyword>
<dbReference type="Proteomes" id="UP000321272">
    <property type="component" value="Chromosome"/>
</dbReference>
<gene>
    <name evidence="6" type="primary">xseB</name>
    <name evidence="8" type="ORF">FGL86_04670</name>
</gene>
<name>A0A5B8SN10_9GAMM</name>
<dbReference type="RefSeq" id="WP_147183504.1">
    <property type="nucleotide sequence ID" value="NZ_CP042382.1"/>
</dbReference>
<dbReference type="SUPFAM" id="SSF116842">
    <property type="entry name" value="XseB-like"/>
    <property type="match status" value="1"/>
</dbReference>
<dbReference type="NCBIfam" id="NF002140">
    <property type="entry name" value="PRK00977.1-4"/>
    <property type="match status" value="1"/>
</dbReference>
<dbReference type="AlphaFoldDB" id="A0A5B8SN10"/>
<keyword evidence="4 6" id="KW-0378">Hydrolase</keyword>
<dbReference type="Pfam" id="PF02609">
    <property type="entry name" value="Exonuc_VII_S"/>
    <property type="match status" value="1"/>
</dbReference>
<dbReference type="OrthoDB" id="9801128at2"/>
<evidence type="ECO:0000313" key="8">
    <source>
        <dbReference type="EMBL" id="QEA38439.1"/>
    </source>
</evidence>
<dbReference type="PANTHER" id="PTHR34137">
    <property type="entry name" value="EXODEOXYRIBONUCLEASE 7 SMALL SUBUNIT"/>
    <property type="match status" value="1"/>
</dbReference>
<dbReference type="PANTHER" id="PTHR34137:SF1">
    <property type="entry name" value="EXODEOXYRIBONUCLEASE 7 SMALL SUBUNIT"/>
    <property type="match status" value="1"/>
</dbReference>
<evidence type="ECO:0000256" key="5">
    <source>
        <dbReference type="ARBA" id="ARBA00022839"/>
    </source>
</evidence>
<evidence type="ECO:0000313" key="9">
    <source>
        <dbReference type="Proteomes" id="UP000321272"/>
    </source>
</evidence>
<dbReference type="EMBL" id="CP042382">
    <property type="protein sequence ID" value="QEA38439.1"/>
    <property type="molecule type" value="Genomic_DNA"/>
</dbReference>
<evidence type="ECO:0000256" key="3">
    <source>
        <dbReference type="ARBA" id="ARBA00022722"/>
    </source>
</evidence>